<dbReference type="RefSeq" id="WP_074670222.1">
    <property type="nucleotide sequence ID" value="NZ_FNQG01000002.1"/>
</dbReference>
<evidence type="ECO:0000313" key="1">
    <source>
        <dbReference type="EMBL" id="SDZ73354.1"/>
    </source>
</evidence>
<evidence type="ECO:0008006" key="3">
    <source>
        <dbReference type="Google" id="ProtNLM"/>
    </source>
</evidence>
<dbReference type="EMBL" id="FNQG01000002">
    <property type="protein sequence ID" value="SDZ73354.1"/>
    <property type="molecule type" value="Genomic_DNA"/>
</dbReference>
<evidence type="ECO:0000313" key="2">
    <source>
        <dbReference type="Proteomes" id="UP000183469"/>
    </source>
</evidence>
<dbReference type="PANTHER" id="PTHR34071">
    <property type="entry name" value="5-NITROIMIDAZOLE ANTIBIOTICS RESISTANCE PROTEIN, NIMA-FAMILY-RELATED PROTEIN-RELATED"/>
    <property type="match status" value="1"/>
</dbReference>
<organism evidence="1 2">
    <name type="scientific">Selenomonas ruminantium</name>
    <dbReference type="NCBI Taxonomy" id="971"/>
    <lineage>
        <taxon>Bacteria</taxon>
        <taxon>Bacillati</taxon>
        <taxon>Bacillota</taxon>
        <taxon>Negativicutes</taxon>
        <taxon>Selenomonadales</taxon>
        <taxon>Selenomonadaceae</taxon>
        <taxon>Selenomonas</taxon>
    </lineage>
</organism>
<accession>A0A1H3VGK9</accession>
<dbReference type="Proteomes" id="UP000183469">
    <property type="component" value="Unassembled WGS sequence"/>
</dbReference>
<dbReference type="InterPro" id="IPR012349">
    <property type="entry name" value="Split_barrel_FMN-bd"/>
</dbReference>
<proteinExistence type="predicted"/>
<dbReference type="SUPFAM" id="SSF50475">
    <property type="entry name" value="FMN-binding split barrel"/>
    <property type="match status" value="1"/>
</dbReference>
<dbReference type="InterPro" id="IPR024747">
    <property type="entry name" value="Pyridox_Oxase-rel"/>
</dbReference>
<gene>
    <name evidence="1" type="ORF">SAMN05660648_00150</name>
</gene>
<dbReference type="AlphaFoldDB" id="A0A1H3VGK9"/>
<protein>
    <recommendedName>
        <fullName evidence="3">Pyridoxamine 5'-phosphate oxidase family protein</fullName>
    </recommendedName>
</protein>
<dbReference type="Gene3D" id="2.30.110.10">
    <property type="entry name" value="Electron Transport, Fmn-binding Protein, Chain A"/>
    <property type="match status" value="1"/>
</dbReference>
<dbReference type="Pfam" id="PF12900">
    <property type="entry name" value="Pyridox_ox_2"/>
    <property type="match status" value="1"/>
</dbReference>
<dbReference type="PANTHER" id="PTHR34071:SF2">
    <property type="entry name" value="FLAVIN-NUCLEOTIDE-BINDING PROTEIN"/>
    <property type="match status" value="1"/>
</dbReference>
<sequence>MFRKMRRFKQQLTEEDCREVLREAKRGVLSMLGDDGYPYGIPMNHWYCEEDGILYFHSAKEGHRMDAIRAYDKVSYCAHDEGWQKPGEWALNIRSVVVFGRMQLVTDEEKIRQICSSLVRKFTDDEAYLEQELKHALPRVQCLALMPEHMTGKLVNES</sequence>
<name>A0A1H3VGK9_SELRU</name>
<reference evidence="1 2" key="1">
    <citation type="submission" date="2016-10" db="EMBL/GenBank/DDBJ databases">
        <authorList>
            <person name="de Groot N.N."/>
        </authorList>
    </citation>
    <scope>NUCLEOTIDE SEQUENCE [LARGE SCALE GENOMIC DNA]</scope>
    <source>
        <strain evidence="1 2">DSM 2872</strain>
    </source>
</reference>
<dbReference type="OrthoDB" id="9794935at2"/>